<proteinExistence type="predicted"/>
<evidence type="ECO:0000256" key="1">
    <source>
        <dbReference type="SAM" id="SignalP"/>
    </source>
</evidence>
<reference evidence="2" key="1">
    <citation type="submission" date="2018-01" db="EMBL/GenBank/DDBJ databases">
        <title>An insight into the sialome of Amazonian anophelines.</title>
        <authorList>
            <person name="Ribeiro J.M."/>
            <person name="Scarpassa V."/>
            <person name="Calvo E."/>
        </authorList>
    </citation>
    <scope>NUCLEOTIDE SEQUENCE</scope>
    <source>
        <tissue evidence="2">Salivary glands</tissue>
    </source>
</reference>
<feature type="signal peptide" evidence="1">
    <location>
        <begin position="1"/>
        <end position="25"/>
    </location>
</feature>
<dbReference type="EMBL" id="GGFK01014824">
    <property type="protein sequence ID" value="MBW48145.1"/>
    <property type="molecule type" value="Transcribed_RNA"/>
</dbReference>
<organism evidence="2">
    <name type="scientific">Anopheles triannulatus</name>
    <dbReference type="NCBI Taxonomy" id="58253"/>
    <lineage>
        <taxon>Eukaryota</taxon>
        <taxon>Metazoa</taxon>
        <taxon>Ecdysozoa</taxon>
        <taxon>Arthropoda</taxon>
        <taxon>Hexapoda</taxon>
        <taxon>Insecta</taxon>
        <taxon>Pterygota</taxon>
        <taxon>Neoptera</taxon>
        <taxon>Endopterygota</taxon>
        <taxon>Diptera</taxon>
        <taxon>Nematocera</taxon>
        <taxon>Culicoidea</taxon>
        <taxon>Culicidae</taxon>
        <taxon>Anophelinae</taxon>
        <taxon>Anopheles</taxon>
    </lineage>
</organism>
<keyword evidence="1" id="KW-0732">Signal</keyword>
<evidence type="ECO:0000313" key="2">
    <source>
        <dbReference type="EMBL" id="MBW48145.1"/>
    </source>
</evidence>
<protein>
    <submittedName>
        <fullName evidence="2">Putative secreted protein</fullName>
    </submittedName>
</protein>
<feature type="chain" id="PRO_5014623681" evidence="1">
    <location>
        <begin position="26"/>
        <end position="117"/>
    </location>
</feature>
<dbReference type="AlphaFoldDB" id="A0A2M4B520"/>
<name>A0A2M4B520_9DIPT</name>
<accession>A0A2M4B520</accession>
<sequence>MIPIRGAVIAIQILLLTTVIRTGSGHTSGTCRTGQCTICAISGCTAVSAARESSLVASDFGRKLMDAGERGSKGGEIHLVGRPFLSSHRWPASAARQTTCTISSGLGSALPGQEGCG</sequence>